<dbReference type="Pfam" id="PF00989">
    <property type="entry name" value="PAS"/>
    <property type="match status" value="2"/>
</dbReference>
<dbReference type="PROSITE" id="PS50045">
    <property type="entry name" value="SIGMA54_INTERACT_4"/>
    <property type="match status" value="1"/>
</dbReference>
<dbReference type="InterPro" id="IPR003593">
    <property type="entry name" value="AAA+_ATPase"/>
</dbReference>
<dbReference type="InterPro" id="IPR000014">
    <property type="entry name" value="PAS"/>
</dbReference>
<accession>A0A4Z0QWE7</accession>
<evidence type="ECO:0000256" key="3">
    <source>
        <dbReference type="ARBA" id="ARBA00022840"/>
    </source>
</evidence>
<dbReference type="Proteomes" id="UP000298460">
    <property type="component" value="Unassembled WGS sequence"/>
</dbReference>
<evidence type="ECO:0000256" key="2">
    <source>
        <dbReference type="ARBA" id="ARBA00022797"/>
    </source>
</evidence>
<evidence type="ECO:0000259" key="9">
    <source>
        <dbReference type="PROSITE" id="PS50112"/>
    </source>
</evidence>
<dbReference type="AlphaFoldDB" id="A0A4Z0QWE7"/>
<reference evidence="11 12" key="1">
    <citation type="submission" date="2019-03" db="EMBL/GenBank/DDBJ databases">
        <title>Draft Genome Sequence of Desulfosporosinus fructosivorans Strain 63.6F, Isolated from Marine Sediment in the Baltic Sea.</title>
        <authorList>
            <person name="Hausmann B."/>
            <person name="Vandieken V."/>
            <person name="Pjevac P."/>
            <person name="Schreck K."/>
            <person name="Herbold C.W."/>
            <person name="Loy A."/>
        </authorList>
    </citation>
    <scope>NUCLEOTIDE SEQUENCE [LARGE SCALE GENOMIC DNA]</scope>
    <source>
        <strain evidence="11 12">63.6F</strain>
    </source>
</reference>
<evidence type="ECO:0000259" key="8">
    <source>
        <dbReference type="PROSITE" id="PS50045"/>
    </source>
</evidence>
<sequence>MNLQTSDWHWQEIFESMHNGVVAINRNKEVIVFNRAASRVLNIPQSLAIGAQIDQVISNSNLIQVMKNGKEEYNQRLDINDRSIISNRSPIWRGNNIIGAVAIFQDISEFEVLSHQLDTFKAINKSLDDVIESLDDGIVVANAQGVIVRANDAYQHMTGITAKEFVGKHVSDLLKQGYMNKSVTEMVLERRSQVNVMDVRNGKDLLLSGNPIFDESGNVTFVVTAIRDVSQLNELKAKLAESEQIKDKYFRLLEHLRSQQPFKKIITKDPEMQKKLEIAYHVADVNTNVLILGETGVGKELIAQLIHRASKRAKQPFIKINCGAIPPNLVESELFGYESGSFTGALKEGKSGLFELAQGGTIFLDEVGELSLDLQVKILRAIQDKEITRIGGKKPILLDVRIVAATNRELESMVKEKTFREDLYYRLNVVPILIPPLRDRKADILSLVAEFLGKFNRKYGYQKWIHPDVMDVFLEYDWPGNIRELENTIERLVVTYREDCIGMDALVGTSLQLLKPSKIDITSLQACVESEERRLLAEAYRTTGSTRKAAAILKISQSSMVKKMQKYKIESTSTK</sequence>
<dbReference type="SUPFAM" id="SSF55785">
    <property type="entry name" value="PYP-like sensor domain (PAS domain)"/>
    <property type="match status" value="2"/>
</dbReference>
<dbReference type="GO" id="GO:0005524">
    <property type="term" value="F:ATP binding"/>
    <property type="evidence" value="ECO:0007669"/>
    <property type="project" value="UniProtKB-KW"/>
</dbReference>
<name>A0A4Z0QWE7_9FIRM</name>
<comment type="caution">
    <text evidence="11">The sequence shown here is derived from an EMBL/GenBank/DDBJ whole genome shotgun (WGS) entry which is preliminary data.</text>
</comment>
<evidence type="ECO:0000256" key="7">
    <source>
        <dbReference type="ARBA" id="ARBA00029500"/>
    </source>
</evidence>
<evidence type="ECO:0000313" key="12">
    <source>
        <dbReference type="Proteomes" id="UP000298460"/>
    </source>
</evidence>
<dbReference type="InterPro" id="IPR025944">
    <property type="entry name" value="Sigma_54_int_dom_CS"/>
</dbReference>
<dbReference type="SMART" id="SM00091">
    <property type="entry name" value="PAS"/>
    <property type="match status" value="2"/>
</dbReference>
<dbReference type="InterPro" id="IPR000700">
    <property type="entry name" value="PAS-assoc_C"/>
</dbReference>
<dbReference type="PANTHER" id="PTHR32071:SF57">
    <property type="entry name" value="C4-DICARBOXYLATE TRANSPORT TRANSCRIPTIONAL REGULATORY PROTEIN DCTD"/>
    <property type="match status" value="1"/>
</dbReference>
<dbReference type="GO" id="GO:0006355">
    <property type="term" value="P:regulation of DNA-templated transcription"/>
    <property type="evidence" value="ECO:0007669"/>
    <property type="project" value="InterPro"/>
</dbReference>
<dbReference type="FunFam" id="3.40.50.300:FF:000006">
    <property type="entry name" value="DNA-binding transcriptional regulator NtrC"/>
    <property type="match status" value="1"/>
</dbReference>
<dbReference type="PROSITE" id="PS00676">
    <property type="entry name" value="SIGMA54_INTERACT_2"/>
    <property type="match status" value="1"/>
</dbReference>
<dbReference type="SMART" id="SM00382">
    <property type="entry name" value="AAA"/>
    <property type="match status" value="1"/>
</dbReference>
<feature type="domain" description="PAC" evidence="10">
    <location>
        <begin position="190"/>
        <end position="241"/>
    </location>
</feature>
<evidence type="ECO:0000259" key="10">
    <source>
        <dbReference type="PROSITE" id="PS50113"/>
    </source>
</evidence>
<evidence type="ECO:0000256" key="6">
    <source>
        <dbReference type="ARBA" id="ARBA00023163"/>
    </source>
</evidence>
<dbReference type="OrthoDB" id="9803970at2"/>
<dbReference type="InterPro" id="IPR025943">
    <property type="entry name" value="Sigma_54_int_dom_ATP-bd_2"/>
</dbReference>
<keyword evidence="4" id="KW-0805">Transcription regulation</keyword>
<dbReference type="InterPro" id="IPR013767">
    <property type="entry name" value="PAS_fold"/>
</dbReference>
<evidence type="ECO:0000313" key="11">
    <source>
        <dbReference type="EMBL" id="TGE34844.1"/>
    </source>
</evidence>
<dbReference type="Gene3D" id="3.30.450.20">
    <property type="entry name" value="PAS domain"/>
    <property type="match status" value="2"/>
</dbReference>
<dbReference type="InterPro" id="IPR035965">
    <property type="entry name" value="PAS-like_dom_sf"/>
</dbReference>
<dbReference type="PROSITE" id="PS00688">
    <property type="entry name" value="SIGMA54_INTERACT_3"/>
    <property type="match status" value="1"/>
</dbReference>
<feature type="domain" description="Sigma-54 factor interaction" evidence="8">
    <location>
        <begin position="265"/>
        <end position="494"/>
    </location>
</feature>
<dbReference type="PROSITE" id="PS50112">
    <property type="entry name" value="PAS"/>
    <property type="match status" value="1"/>
</dbReference>
<organism evidence="11 12">
    <name type="scientific">Desulfosporosinus fructosivorans</name>
    <dbReference type="NCBI Taxonomy" id="2018669"/>
    <lineage>
        <taxon>Bacteria</taxon>
        <taxon>Bacillati</taxon>
        <taxon>Bacillota</taxon>
        <taxon>Clostridia</taxon>
        <taxon>Eubacteriales</taxon>
        <taxon>Desulfitobacteriaceae</taxon>
        <taxon>Desulfosporosinus</taxon>
    </lineage>
</organism>
<evidence type="ECO:0000256" key="5">
    <source>
        <dbReference type="ARBA" id="ARBA00023125"/>
    </source>
</evidence>
<evidence type="ECO:0000256" key="4">
    <source>
        <dbReference type="ARBA" id="ARBA00023015"/>
    </source>
</evidence>
<dbReference type="PANTHER" id="PTHR32071">
    <property type="entry name" value="TRANSCRIPTIONAL REGULATORY PROTEIN"/>
    <property type="match status" value="1"/>
</dbReference>
<dbReference type="CDD" id="cd00009">
    <property type="entry name" value="AAA"/>
    <property type="match status" value="1"/>
</dbReference>
<dbReference type="InterPro" id="IPR030828">
    <property type="entry name" value="HTH_TyrR"/>
</dbReference>
<dbReference type="Pfam" id="PF00158">
    <property type="entry name" value="Sigma54_activat"/>
    <property type="match status" value="1"/>
</dbReference>
<dbReference type="InterPro" id="IPR009057">
    <property type="entry name" value="Homeodomain-like_sf"/>
</dbReference>
<dbReference type="Pfam" id="PF25601">
    <property type="entry name" value="AAA_lid_14"/>
    <property type="match status" value="1"/>
</dbReference>
<keyword evidence="1" id="KW-0547">Nucleotide-binding</keyword>
<dbReference type="PROSITE" id="PS50113">
    <property type="entry name" value="PAC"/>
    <property type="match status" value="1"/>
</dbReference>
<keyword evidence="3" id="KW-0067">ATP-binding</keyword>
<keyword evidence="5" id="KW-0238">DNA-binding</keyword>
<dbReference type="SUPFAM" id="SSF52540">
    <property type="entry name" value="P-loop containing nucleoside triphosphate hydrolases"/>
    <property type="match status" value="1"/>
</dbReference>
<dbReference type="InterPro" id="IPR027417">
    <property type="entry name" value="P-loop_NTPase"/>
</dbReference>
<dbReference type="PROSITE" id="PS00675">
    <property type="entry name" value="SIGMA54_INTERACT_1"/>
    <property type="match status" value="1"/>
</dbReference>
<gene>
    <name evidence="11" type="ORF">E4K67_28535</name>
</gene>
<keyword evidence="12" id="KW-1185">Reference proteome</keyword>
<dbReference type="Gene3D" id="3.40.50.300">
    <property type="entry name" value="P-loop containing nucleotide triphosphate hydrolases"/>
    <property type="match status" value="1"/>
</dbReference>
<feature type="domain" description="PAS" evidence="9">
    <location>
        <begin position="123"/>
        <end position="174"/>
    </location>
</feature>
<dbReference type="InterPro" id="IPR058031">
    <property type="entry name" value="AAA_lid_NorR"/>
</dbReference>
<dbReference type="InterPro" id="IPR002078">
    <property type="entry name" value="Sigma_54_int"/>
</dbReference>
<proteinExistence type="predicted"/>
<dbReference type="NCBIfam" id="TIGR00229">
    <property type="entry name" value="sensory_box"/>
    <property type="match status" value="1"/>
</dbReference>
<dbReference type="Pfam" id="PF18024">
    <property type="entry name" value="HTH_50"/>
    <property type="match status" value="1"/>
</dbReference>
<keyword evidence="2" id="KW-0058">Aromatic hydrocarbons catabolism</keyword>
<dbReference type="InterPro" id="IPR025662">
    <property type="entry name" value="Sigma_54_int_dom_ATP-bd_1"/>
</dbReference>
<dbReference type="Gene3D" id="1.10.10.60">
    <property type="entry name" value="Homeodomain-like"/>
    <property type="match status" value="1"/>
</dbReference>
<dbReference type="GO" id="GO:0003677">
    <property type="term" value="F:DNA binding"/>
    <property type="evidence" value="ECO:0007669"/>
    <property type="project" value="UniProtKB-KW"/>
</dbReference>
<evidence type="ECO:0000256" key="1">
    <source>
        <dbReference type="ARBA" id="ARBA00022741"/>
    </source>
</evidence>
<keyword evidence="6" id="KW-0804">Transcription</keyword>
<dbReference type="SUPFAM" id="SSF46689">
    <property type="entry name" value="Homeodomain-like"/>
    <property type="match status" value="1"/>
</dbReference>
<dbReference type="EMBL" id="SPQQ01000027">
    <property type="protein sequence ID" value="TGE34844.1"/>
    <property type="molecule type" value="Genomic_DNA"/>
</dbReference>
<protein>
    <recommendedName>
        <fullName evidence="7">HTH-type transcriptional regulatory protein TyrR</fullName>
    </recommendedName>
</protein>
<dbReference type="Gene3D" id="1.10.8.60">
    <property type="match status" value="1"/>
</dbReference>
<dbReference type="CDD" id="cd00130">
    <property type="entry name" value="PAS"/>
    <property type="match status" value="2"/>
</dbReference>